<protein>
    <submittedName>
        <fullName evidence="8">DUF350 domain-containing protein</fullName>
    </submittedName>
</protein>
<organism evidence="8 9">
    <name type="scientific">Roseiconus lacunae</name>
    <dbReference type="NCBI Taxonomy" id="2605694"/>
    <lineage>
        <taxon>Bacteria</taxon>
        <taxon>Pseudomonadati</taxon>
        <taxon>Planctomycetota</taxon>
        <taxon>Planctomycetia</taxon>
        <taxon>Pirellulales</taxon>
        <taxon>Pirellulaceae</taxon>
        <taxon>Roseiconus</taxon>
    </lineage>
</organism>
<reference evidence="8 9" key="1">
    <citation type="submission" date="2023-06" db="EMBL/GenBank/DDBJ databases">
        <title>Roseiconus lacunae JC819 isolated from Gulf of Mannar region, Tamil Nadu.</title>
        <authorList>
            <person name="Pk S."/>
            <person name="Ch S."/>
            <person name="Ch V.R."/>
        </authorList>
    </citation>
    <scope>NUCLEOTIDE SEQUENCE [LARGE SCALE GENOMIC DNA]</scope>
    <source>
        <strain evidence="8 9">JC819</strain>
    </source>
</reference>
<evidence type="ECO:0000256" key="2">
    <source>
        <dbReference type="ARBA" id="ARBA00005779"/>
    </source>
</evidence>
<dbReference type="Pfam" id="PF03994">
    <property type="entry name" value="DUF350"/>
    <property type="match status" value="1"/>
</dbReference>
<evidence type="ECO:0000313" key="8">
    <source>
        <dbReference type="EMBL" id="MDM4013973.1"/>
    </source>
</evidence>
<feature type="transmembrane region" description="Helical" evidence="7">
    <location>
        <begin position="65"/>
        <end position="86"/>
    </location>
</feature>
<evidence type="ECO:0000313" key="9">
    <source>
        <dbReference type="Proteomes" id="UP001239462"/>
    </source>
</evidence>
<comment type="caution">
    <text evidence="8">The sequence shown here is derived from an EMBL/GenBank/DDBJ whole genome shotgun (WGS) entry which is preliminary data.</text>
</comment>
<comment type="subcellular location">
    <subcellularLocation>
        <location evidence="1">Cell membrane</location>
        <topology evidence="1">Multi-pass membrane protein</topology>
    </subcellularLocation>
</comment>
<name>A0ABT7PC66_9BACT</name>
<evidence type="ECO:0000256" key="6">
    <source>
        <dbReference type="ARBA" id="ARBA00023136"/>
    </source>
</evidence>
<keyword evidence="4 7" id="KW-0812">Transmembrane</keyword>
<dbReference type="EMBL" id="JASZZN010000001">
    <property type="protein sequence ID" value="MDM4013973.1"/>
    <property type="molecule type" value="Genomic_DNA"/>
</dbReference>
<evidence type="ECO:0000256" key="3">
    <source>
        <dbReference type="ARBA" id="ARBA00022475"/>
    </source>
</evidence>
<accession>A0ABT7PC66</accession>
<dbReference type="Proteomes" id="UP001239462">
    <property type="component" value="Unassembled WGS sequence"/>
</dbReference>
<dbReference type="InterPro" id="IPR007140">
    <property type="entry name" value="DUF350"/>
</dbReference>
<keyword evidence="3" id="KW-1003">Cell membrane</keyword>
<keyword evidence="9" id="KW-1185">Reference proteome</keyword>
<evidence type="ECO:0000256" key="5">
    <source>
        <dbReference type="ARBA" id="ARBA00022989"/>
    </source>
</evidence>
<evidence type="ECO:0000256" key="1">
    <source>
        <dbReference type="ARBA" id="ARBA00004651"/>
    </source>
</evidence>
<evidence type="ECO:0000256" key="7">
    <source>
        <dbReference type="SAM" id="Phobius"/>
    </source>
</evidence>
<gene>
    <name evidence="8" type="ORF">QTN89_00935</name>
</gene>
<feature type="transmembrane region" description="Helical" evidence="7">
    <location>
        <begin position="20"/>
        <end position="45"/>
    </location>
</feature>
<evidence type="ECO:0000256" key="4">
    <source>
        <dbReference type="ARBA" id="ARBA00022692"/>
    </source>
</evidence>
<sequence length="87" mass="9060">MIFLETALPLAQETPTALQLLGAHLVAAIVFSVVGIVVLGIAILLMEKLTPFSISKEIIEEHNQALGTILGAIFLGISIIIAAAILG</sequence>
<comment type="similarity">
    <text evidence="2">Belongs to the UPF0719 family.</text>
</comment>
<keyword evidence="6 7" id="KW-0472">Membrane</keyword>
<proteinExistence type="inferred from homology"/>
<keyword evidence="5 7" id="KW-1133">Transmembrane helix</keyword>
<dbReference type="RefSeq" id="WP_230780319.1">
    <property type="nucleotide sequence ID" value="NZ_JAJMQV010000188.1"/>
</dbReference>